<dbReference type="InterPro" id="IPR001041">
    <property type="entry name" value="2Fe-2S_ferredoxin-type"/>
</dbReference>
<dbReference type="Gene3D" id="4.10.260.20">
    <property type="entry name" value="Iron hydrogenase, small subunit"/>
    <property type="match status" value="1"/>
</dbReference>
<dbReference type="PROSITE" id="PS00198">
    <property type="entry name" value="4FE4S_FER_1"/>
    <property type="match status" value="1"/>
</dbReference>
<keyword evidence="3" id="KW-0677">Repeat</keyword>
<dbReference type="SMART" id="SM00929">
    <property type="entry name" value="NADH-G_4Fe-4S_3"/>
    <property type="match status" value="1"/>
</dbReference>
<evidence type="ECO:0000256" key="4">
    <source>
        <dbReference type="ARBA" id="ARBA00023004"/>
    </source>
</evidence>
<dbReference type="SUPFAM" id="SSF53920">
    <property type="entry name" value="Fe-only hydrogenase"/>
    <property type="match status" value="1"/>
</dbReference>
<dbReference type="InterPro" id="IPR017896">
    <property type="entry name" value="4Fe4S_Fe-S-bd"/>
</dbReference>
<dbReference type="GO" id="GO:0051539">
    <property type="term" value="F:4 iron, 4 sulfur cluster binding"/>
    <property type="evidence" value="ECO:0007669"/>
    <property type="project" value="UniProtKB-KW"/>
</dbReference>
<dbReference type="Gene3D" id="3.30.70.20">
    <property type="match status" value="1"/>
</dbReference>
<dbReference type="STRING" id="91360.SAMN05660330_02949"/>
<dbReference type="AlphaFoldDB" id="A0A1H0T6R6"/>
<evidence type="ECO:0000259" key="7">
    <source>
        <dbReference type="PROSITE" id="PS51379"/>
    </source>
</evidence>
<keyword evidence="10" id="KW-1185">Reference proteome</keyword>
<keyword evidence="5" id="KW-0411">Iron-sulfur</keyword>
<dbReference type="PROSITE" id="PS51839">
    <property type="entry name" value="4FE4S_HC3"/>
    <property type="match status" value="1"/>
</dbReference>
<dbReference type="Gene3D" id="3.10.20.740">
    <property type="match status" value="1"/>
</dbReference>
<feature type="domain" description="4Fe-4S ferredoxin-type" evidence="7">
    <location>
        <begin position="144"/>
        <end position="174"/>
    </location>
</feature>
<dbReference type="SUPFAM" id="SSF54862">
    <property type="entry name" value="4Fe-4S ferredoxins"/>
    <property type="match status" value="1"/>
</dbReference>
<evidence type="ECO:0000313" key="9">
    <source>
        <dbReference type="EMBL" id="SDP49555.1"/>
    </source>
</evidence>
<dbReference type="Pfam" id="PF02256">
    <property type="entry name" value="Fe_hyd_SSU"/>
    <property type="match status" value="1"/>
</dbReference>
<dbReference type="Proteomes" id="UP000199073">
    <property type="component" value="Unassembled WGS sequence"/>
</dbReference>
<dbReference type="PROSITE" id="PS51085">
    <property type="entry name" value="2FE2S_FER_2"/>
    <property type="match status" value="1"/>
</dbReference>
<dbReference type="Pfam" id="PF13510">
    <property type="entry name" value="Fer2_4"/>
    <property type="match status" value="1"/>
</dbReference>
<dbReference type="InterPro" id="IPR013352">
    <property type="entry name" value="Fe_hydrogenase_subset"/>
</dbReference>
<feature type="domain" description="4Fe-4S His(Cys)3-ligated-type" evidence="8">
    <location>
        <begin position="85"/>
        <end position="124"/>
    </location>
</feature>
<dbReference type="RefSeq" id="WP_092224164.1">
    <property type="nucleotide sequence ID" value="NZ_FNJI01000022.1"/>
</dbReference>
<keyword evidence="4" id="KW-0408">Iron</keyword>
<dbReference type="NCBIfam" id="NF040763">
    <property type="entry name" value="FeFe_hydrog_A6"/>
    <property type="match status" value="1"/>
</dbReference>
<dbReference type="PROSITE" id="PS51379">
    <property type="entry name" value="4FE4S_FER_2"/>
    <property type="match status" value="2"/>
</dbReference>
<dbReference type="OrthoDB" id="9810782at2"/>
<dbReference type="InterPro" id="IPR004108">
    <property type="entry name" value="Fe_hydrogenase_lsu_C"/>
</dbReference>
<dbReference type="InterPro" id="IPR036991">
    <property type="entry name" value="Fe_hydrogenase_ssu_sf"/>
</dbReference>
<gene>
    <name evidence="9" type="ORF">SAMN05660330_02949</name>
</gene>
<dbReference type="SUPFAM" id="SSF54292">
    <property type="entry name" value="2Fe-2S ferredoxin-like"/>
    <property type="match status" value="1"/>
</dbReference>
<dbReference type="SMART" id="SM00902">
    <property type="entry name" value="Fe_hyd_SSU"/>
    <property type="match status" value="1"/>
</dbReference>
<evidence type="ECO:0000256" key="2">
    <source>
        <dbReference type="ARBA" id="ARBA00022723"/>
    </source>
</evidence>
<proteinExistence type="predicted"/>
<dbReference type="InterPro" id="IPR003149">
    <property type="entry name" value="Fe_hydrogenase_ssu"/>
</dbReference>
<keyword evidence="1" id="KW-0004">4Fe-4S</keyword>
<feature type="domain" description="4Fe-4S ferredoxin-type" evidence="7">
    <location>
        <begin position="187"/>
        <end position="216"/>
    </location>
</feature>
<dbReference type="InterPro" id="IPR019574">
    <property type="entry name" value="NADH_UbQ_OxRdtase_Gsu_4Fe4S-bd"/>
</dbReference>
<dbReference type="InterPro" id="IPR050340">
    <property type="entry name" value="Cytosolic_Fe-S_CAF"/>
</dbReference>
<dbReference type="InterPro" id="IPR049830">
    <property type="entry name" value="HndD"/>
</dbReference>
<dbReference type="Pfam" id="PF10588">
    <property type="entry name" value="NADH-G_4Fe-4S_3"/>
    <property type="match status" value="1"/>
</dbReference>
<sequence>MSVANIIINDKKIIVESGTTILEAAQKLHIKIPTLCHLDLHDIKMVNRTASCRICVVEVEGRRNLAPACATPVFDGMVVKTNTMRAIQARRTVLELILSDHPFNCLSCAKSTDCELQVLANEFGIDTRPYQGAASHYPLDISNKAIRRDLNKCIMCRRCETMCNEVQTVGVLTGYQRGFEAVVAPADMQPLSESTCVYCGQCVSVCPTGALTEQTARPEIWNALFDPDKYVIAQTAPAIRAAIGEEFGMAPGEAVTGKLVAALNNLGFDDVFDTDFAADLTIMEEANEIVERVTRQENLPILTSCCPGWINFLEYQFPDLSHIPSTCKSPQQMMGAIVKSYYAEKLGKKPEDIVLVSVMPCLAKKYEAARPEFAPQGVPDVDHVVSTRGLAKMIKEAGIDLATLEDEDFDHPLGESTGAGVIFGVSGGVMEAALRTAYETVTGKQLAKLEFKQVRGLEAIKTTTVNLDGTILRLAITSGLGAARTVLEQIRNNEVQYDIIEIMACPGGCINGGGQPSIHGDFSLIEKRRQALYSEDEGKALRKSHLNPSIQKLYEEFLGQPGSEKAHRLLHTHYFPNKDYSEE</sequence>
<dbReference type="InterPro" id="IPR017900">
    <property type="entry name" value="4Fe4S_Fe_S_CS"/>
</dbReference>
<dbReference type="GO" id="GO:0005506">
    <property type="term" value="F:iron ion binding"/>
    <property type="evidence" value="ECO:0007669"/>
    <property type="project" value="InterPro"/>
</dbReference>
<dbReference type="PANTHER" id="PTHR11615">
    <property type="entry name" value="NITRATE, FORMATE, IRON DEHYDROGENASE"/>
    <property type="match status" value="1"/>
</dbReference>
<dbReference type="Gene3D" id="3.40.950.10">
    <property type="entry name" value="Fe-only Hydrogenase (Larger Subunit), Chain L, domain 3"/>
    <property type="match status" value="1"/>
</dbReference>
<dbReference type="FunFam" id="3.30.70.20:FF:000035">
    <property type="entry name" value="Iron hydrogenase 1"/>
    <property type="match status" value="1"/>
</dbReference>
<dbReference type="NCBIfam" id="TIGR02512">
    <property type="entry name" value="FeFe_hydrog_A"/>
    <property type="match status" value="1"/>
</dbReference>
<evidence type="ECO:0000256" key="3">
    <source>
        <dbReference type="ARBA" id="ARBA00022737"/>
    </source>
</evidence>
<organism evidence="9 10">
    <name type="scientific">Desulforhopalus singaporensis</name>
    <dbReference type="NCBI Taxonomy" id="91360"/>
    <lineage>
        <taxon>Bacteria</taxon>
        <taxon>Pseudomonadati</taxon>
        <taxon>Thermodesulfobacteriota</taxon>
        <taxon>Desulfobulbia</taxon>
        <taxon>Desulfobulbales</taxon>
        <taxon>Desulfocapsaceae</taxon>
        <taxon>Desulforhopalus</taxon>
    </lineage>
</organism>
<evidence type="ECO:0000313" key="10">
    <source>
        <dbReference type="Proteomes" id="UP000199073"/>
    </source>
</evidence>
<dbReference type="InterPro" id="IPR036010">
    <property type="entry name" value="2Fe-2S_ferredoxin-like_sf"/>
</dbReference>
<protein>
    <submittedName>
        <fullName evidence="9">NAD(P)-dependent iron-only hydrogenase catalytic subunit</fullName>
    </submittedName>
</protein>
<name>A0A1H0T6R6_9BACT</name>
<accession>A0A1H0T6R6</accession>
<dbReference type="CDD" id="cd00207">
    <property type="entry name" value="fer2"/>
    <property type="match status" value="1"/>
</dbReference>
<dbReference type="InterPro" id="IPR009016">
    <property type="entry name" value="Fe_hydrogenase"/>
</dbReference>
<dbReference type="GO" id="GO:0008901">
    <property type="term" value="F:ferredoxin hydrogenase activity"/>
    <property type="evidence" value="ECO:0007669"/>
    <property type="project" value="InterPro"/>
</dbReference>
<dbReference type="EMBL" id="FNJI01000022">
    <property type="protein sequence ID" value="SDP49555.1"/>
    <property type="molecule type" value="Genomic_DNA"/>
</dbReference>
<reference evidence="9 10" key="1">
    <citation type="submission" date="2016-10" db="EMBL/GenBank/DDBJ databases">
        <authorList>
            <person name="de Groot N.N."/>
        </authorList>
    </citation>
    <scope>NUCLEOTIDE SEQUENCE [LARGE SCALE GENOMIC DNA]</scope>
    <source>
        <strain evidence="9 10">DSM 12130</strain>
    </source>
</reference>
<evidence type="ECO:0000256" key="5">
    <source>
        <dbReference type="ARBA" id="ARBA00023014"/>
    </source>
</evidence>
<dbReference type="Gene3D" id="3.40.50.1780">
    <property type="match status" value="1"/>
</dbReference>
<keyword evidence="2" id="KW-0479">Metal-binding</keyword>
<dbReference type="Pfam" id="PF12838">
    <property type="entry name" value="Fer4_7"/>
    <property type="match status" value="1"/>
</dbReference>
<feature type="domain" description="2Fe-2S ferredoxin-type" evidence="6">
    <location>
        <begin position="2"/>
        <end position="85"/>
    </location>
</feature>
<evidence type="ECO:0000256" key="1">
    <source>
        <dbReference type="ARBA" id="ARBA00022485"/>
    </source>
</evidence>
<dbReference type="Pfam" id="PF02906">
    <property type="entry name" value="Fe_hyd_lg_C"/>
    <property type="match status" value="1"/>
</dbReference>
<evidence type="ECO:0000259" key="6">
    <source>
        <dbReference type="PROSITE" id="PS51085"/>
    </source>
</evidence>
<evidence type="ECO:0000259" key="8">
    <source>
        <dbReference type="PROSITE" id="PS51839"/>
    </source>
</evidence>